<dbReference type="Proteomes" id="UP001234989">
    <property type="component" value="Chromosome 5"/>
</dbReference>
<keyword evidence="2" id="KW-1185">Reference proteome</keyword>
<dbReference type="PANTHER" id="PTHR36264:SF7">
    <property type="entry name" value="TF-B3 DOMAIN-CONTAINING PROTEIN"/>
    <property type="match status" value="1"/>
</dbReference>
<evidence type="ECO:0000313" key="1">
    <source>
        <dbReference type="EMBL" id="WMV30935.1"/>
    </source>
</evidence>
<dbReference type="PANTHER" id="PTHR36264">
    <property type="entry name" value="SET DOMAIN-CONTAINING PROTEIN"/>
    <property type="match status" value="1"/>
</dbReference>
<dbReference type="EMBL" id="CP133616">
    <property type="protein sequence ID" value="WMV30935.1"/>
    <property type="molecule type" value="Genomic_DNA"/>
</dbReference>
<reference evidence="1" key="1">
    <citation type="submission" date="2023-08" db="EMBL/GenBank/DDBJ databases">
        <title>A de novo genome assembly of Solanum verrucosum Schlechtendal, a Mexican diploid species geographically isolated from the other diploid A-genome species in potato relatives.</title>
        <authorList>
            <person name="Hosaka K."/>
        </authorList>
    </citation>
    <scope>NUCLEOTIDE SEQUENCE</scope>
    <source>
        <tissue evidence="1">Young leaves</tissue>
    </source>
</reference>
<accession>A0AAF0QY77</accession>
<name>A0AAF0QY77_SOLVR</name>
<protein>
    <submittedName>
        <fullName evidence="1">Uncharacterized protein</fullName>
    </submittedName>
</protein>
<gene>
    <name evidence="1" type="ORF">MTR67_024320</name>
</gene>
<dbReference type="AlphaFoldDB" id="A0AAF0QY77"/>
<organism evidence="1 2">
    <name type="scientific">Solanum verrucosum</name>
    <dbReference type="NCBI Taxonomy" id="315347"/>
    <lineage>
        <taxon>Eukaryota</taxon>
        <taxon>Viridiplantae</taxon>
        <taxon>Streptophyta</taxon>
        <taxon>Embryophyta</taxon>
        <taxon>Tracheophyta</taxon>
        <taxon>Spermatophyta</taxon>
        <taxon>Magnoliopsida</taxon>
        <taxon>eudicotyledons</taxon>
        <taxon>Gunneridae</taxon>
        <taxon>Pentapetalae</taxon>
        <taxon>asterids</taxon>
        <taxon>lamiids</taxon>
        <taxon>Solanales</taxon>
        <taxon>Solanaceae</taxon>
        <taxon>Solanoideae</taxon>
        <taxon>Solaneae</taxon>
        <taxon>Solanum</taxon>
    </lineage>
</organism>
<sequence>MRIPFSATFMCILPYWNLERARSLVNGNGACGYLSDIIEKNGTKKYEDKNFTFRKLRNDDYSTSIVKLIKNRKLGVGDEIGYIGILMFEYILRYWTLDMAKSLENNCRVCVVVWDVTEKNVSKRCVAKAHRAKLEEGKMKDWTALKAIRSSVSVKTC</sequence>
<proteinExistence type="predicted"/>
<evidence type="ECO:0000313" key="2">
    <source>
        <dbReference type="Proteomes" id="UP001234989"/>
    </source>
</evidence>